<gene>
    <name evidence="1" type="ORF">ACKI18_22570</name>
</gene>
<sequence>MRDFIVRALSRALCKLVPRRRPGRHSATRLTPVPEPVIPVSPWSRPWTSPSKEEVAEIFRRQAEEWARMEEAELQRERRRAAELATLGIDHPYTYPGAHFPRDAFGGTTGVVA</sequence>
<keyword evidence="2" id="KW-1185">Reference proteome</keyword>
<dbReference type="EMBL" id="JBJVNI010000012">
    <property type="protein sequence ID" value="MFM9611485.1"/>
    <property type="molecule type" value="Genomic_DNA"/>
</dbReference>
<proteinExistence type="predicted"/>
<protein>
    <submittedName>
        <fullName evidence="1">Uncharacterized protein</fullName>
    </submittedName>
</protein>
<evidence type="ECO:0000313" key="2">
    <source>
        <dbReference type="Proteomes" id="UP001631957"/>
    </source>
</evidence>
<dbReference type="Proteomes" id="UP001631957">
    <property type="component" value="Unassembled WGS sequence"/>
</dbReference>
<evidence type="ECO:0000313" key="1">
    <source>
        <dbReference type="EMBL" id="MFM9611485.1"/>
    </source>
</evidence>
<reference evidence="1 2" key="1">
    <citation type="submission" date="2024-12" db="EMBL/GenBank/DDBJ databases">
        <title>Forecasting of Potato common scab and diversities of Pathogenic streptomyces spp. in china.</title>
        <authorList>
            <person name="Handique U."/>
            <person name="Wu J."/>
        </authorList>
    </citation>
    <scope>NUCLEOTIDE SEQUENCE [LARGE SCALE GENOMIC DNA]</scope>
    <source>
        <strain evidence="1 2">ZRIMU1530</strain>
    </source>
</reference>
<accession>A0ABW9HTR7</accession>
<organism evidence="1 2">
    <name type="scientific">Streptomyces niveiscabiei</name>
    <dbReference type="NCBI Taxonomy" id="164115"/>
    <lineage>
        <taxon>Bacteria</taxon>
        <taxon>Bacillati</taxon>
        <taxon>Actinomycetota</taxon>
        <taxon>Actinomycetes</taxon>
        <taxon>Kitasatosporales</taxon>
        <taxon>Streptomycetaceae</taxon>
        <taxon>Streptomyces</taxon>
    </lineage>
</organism>
<name>A0ABW9HTR7_9ACTN</name>
<comment type="caution">
    <text evidence="1">The sequence shown here is derived from an EMBL/GenBank/DDBJ whole genome shotgun (WGS) entry which is preliminary data.</text>
</comment>
<dbReference type="RefSeq" id="WP_409123845.1">
    <property type="nucleotide sequence ID" value="NZ_JBJVNI010000012.1"/>
</dbReference>